<dbReference type="eggNOG" id="ENOG5032QZJ">
    <property type="taxonomic scope" value="Bacteria"/>
</dbReference>
<dbReference type="Pfam" id="PF23984">
    <property type="entry name" value="DUF7307"/>
    <property type="match status" value="1"/>
</dbReference>
<organism evidence="2 3">
    <name type="scientific">Alkaliphilus oremlandii (strain OhILAs)</name>
    <name type="common">Clostridium oremlandii (strain OhILAs)</name>
    <dbReference type="NCBI Taxonomy" id="350688"/>
    <lineage>
        <taxon>Bacteria</taxon>
        <taxon>Bacillati</taxon>
        <taxon>Bacillota</taxon>
        <taxon>Clostridia</taxon>
        <taxon>Peptostreptococcales</taxon>
        <taxon>Natronincolaceae</taxon>
        <taxon>Alkaliphilus</taxon>
    </lineage>
</organism>
<dbReference type="AlphaFoldDB" id="A8MGA8"/>
<reference evidence="3" key="1">
    <citation type="submission" date="2007-10" db="EMBL/GenBank/DDBJ databases">
        <title>Complete genome of Alkaliphilus oremlandii OhILAs.</title>
        <authorList>
            <person name="Copeland A."/>
            <person name="Lucas S."/>
            <person name="Lapidus A."/>
            <person name="Barry K."/>
            <person name="Detter J.C."/>
            <person name="Glavina del Rio T."/>
            <person name="Hammon N."/>
            <person name="Israni S."/>
            <person name="Dalin E."/>
            <person name="Tice H."/>
            <person name="Pitluck S."/>
            <person name="Chain P."/>
            <person name="Malfatti S."/>
            <person name="Shin M."/>
            <person name="Vergez L."/>
            <person name="Schmutz J."/>
            <person name="Larimer F."/>
            <person name="Land M."/>
            <person name="Hauser L."/>
            <person name="Kyrpides N."/>
            <person name="Mikhailova N."/>
            <person name="Stolz J.F."/>
            <person name="Dawson A."/>
            <person name="Fisher E."/>
            <person name="Crable B."/>
            <person name="Perera E."/>
            <person name="Lisak J."/>
            <person name="Ranganathan M."/>
            <person name="Basu P."/>
            <person name="Richardson P."/>
        </authorList>
    </citation>
    <scope>NUCLEOTIDE SEQUENCE [LARGE SCALE GENOMIC DNA]</scope>
    <source>
        <strain evidence="3">OhILAs</strain>
    </source>
</reference>
<dbReference type="EMBL" id="CP000853">
    <property type="protein sequence ID" value="ABW18836.1"/>
    <property type="molecule type" value="Genomic_DNA"/>
</dbReference>
<dbReference type="InterPro" id="IPR055731">
    <property type="entry name" value="Pam3_gp33-like"/>
</dbReference>
<protein>
    <submittedName>
        <fullName evidence="2">Uncharacterized protein</fullName>
    </submittedName>
</protein>
<sequence>MSQIFKLADELKNLKDWKKQLDEERKTVNSQIEALKNDLSQLMIEEEMQSFNRAGMMFYLNTKFYASAIPNRKENLFKALKEEGYGDLVYETVNANSLAAFVREQIEENNEELPGWLKGLVSTYEKISIGMKKGK</sequence>
<dbReference type="Proteomes" id="UP000000269">
    <property type="component" value="Chromosome"/>
</dbReference>
<dbReference type="KEGG" id="aoe:Clos_1291"/>
<feature type="coiled-coil region" evidence="1">
    <location>
        <begin position="7"/>
        <end position="45"/>
    </location>
</feature>
<keyword evidence="1" id="KW-0175">Coiled coil</keyword>
<dbReference type="OrthoDB" id="1684420at2"/>
<dbReference type="RefSeq" id="WP_012159148.1">
    <property type="nucleotide sequence ID" value="NC_009922.1"/>
</dbReference>
<name>A8MGA8_ALKOO</name>
<accession>A8MGA8</accession>
<gene>
    <name evidence="2" type="ordered locus">Clos_1291</name>
</gene>
<proteinExistence type="predicted"/>
<evidence type="ECO:0000313" key="2">
    <source>
        <dbReference type="EMBL" id="ABW18836.1"/>
    </source>
</evidence>
<keyword evidence="3" id="KW-1185">Reference proteome</keyword>
<evidence type="ECO:0000256" key="1">
    <source>
        <dbReference type="SAM" id="Coils"/>
    </source>
</evidence>
<dbReference type="STRING" id="350688.Clos_1291"/>
<dbReference type="HOGENOM" id="CLU_142176_1_0_9"/>
<evidence type="ECO:0000313" key="3">
    <source>
        <dbReference type="Proteomes" id="UP000000269"/>
    </source>
</evidence>